<proteinExistence type="predicted"/>
<name>A0A317FYR9_BUTFI</name>
<feature type="transmembrane region" description="Helical" evidence="1">
    <location>
        <begin position="140"/>
        <end position="162"/>
    </location>
</feature>
<dbReference type="Proteomes" id="UP000245488">
    <property type="component" value="Plasmid pINBov266"/>
</dbReference>
<gene>
    <name evidence="2" type="ORF">CPT75_01045</name>
</gene>
<organism evidence="2 3">
    <name type="scientific">Butyrivibrio fibrisolvens</name>
    <dbReference type="NCBI Taxonomy" id="831"/>
    <lineage>
        <taxon>Bacteria</taxon>
        <taxon>Bacillati</taxon>
        <taxon>Bacillota</taxon>
        <taxon>Clostridia</taxon>
        <taxon>Lachnospirales</taxon>
        <taxon>Lachnospiraceae</taxon>
        <taxon>Butyrivibrio</taxon>
    </lineage>
</organism>
<keyword evidence="1" id="KW-1133">Transmembrane helix</keyword>
<dbReference type="AlphaFoldDB" id="A0A317FYR9"/>
<sequence>MLNSKTTIDKKMIYYSFLMIFIFIIEMAVPYRRGIVSIFLYALTPIRVLICKYMAYSFDRENASSRDFKACIKAFEILSWIFIIDFLGNLVLTVPFPRHMVMHSFYFFMITMILEYVVSSIAYYYYYVSSKIDNSDGMPRVWSILNIIITILLIFAFTKLLAGENDTSGMLIFWSIIFFLIRETMVIVSGCKIKKADS</sequence>
<dbReference type="RefSeq" id="WP_110074511.1">
    <property type="nucleotide sequence ID" value="NZ_CM009897.1"/>
</dbReference>
<keyword evidence="1" id="KW-0472">Membrane</keyword>
<keyword evidence="2" id="KW-0614">Plasmid</keyword>
<evidence type="ECO:0008006" key="4">
    <source>
        <dbReference type="Google" id="ProtNLM"/>
    </source>
</evidence>
<accession>A0A317FYR9</accession>
<geneLocation type="plasmid" evidence="3">
    <name>pinbov266</name>
</geneLocation>
<feature type="transmembrane region" description="Helical" evidence="1">
    <location>
        <begin position="168"/>
        <end position="188"/>
    </location>
</feature>
<evidence type="ECO:0000313" key="3">
    <source>
        <dbReference type="Proteomes" id="UP000245488"/>
    </source>
</evidence>
<keyword evidence="3" id="KW-1185">Reference proteome</keyword>
<feature type="transmembrane region" description="Helical" evidence="1">
    <location>
        <begin position="77"/>
        <end position="94"/>
    </location>
</feature>
<protein>
    <recommendedName>
        <fullName evidence="4">Integral membrane protein</fullName>
    </recommendedName>
</protein>
<feature type="transmembrane region" description="Helical" evidence="1">
    <location>
        <begin position="106"/>
        <end position="128"/>
    </location>
</feature>
<dbReference type="EMBL" id="NXNG01000002">
    <property type="protein sequence ID" value="PWT26001.1"/>
    <property type="molecule type" value="Genomic_DNA"/>
</dbReference>
<feature type="transmembrane region" description="Helical" evidence="1">
    <location>
        <begin position="35"/>
        <end position="56"/>
    </location>
</feature>
<evidence type="ECO:0000313" key="2">
    <source>
        <dbReference type="EMBL" id="PWT26001.1"/>
    </source>
</evidence>
<evidence type="ECO:0000256" key="1">
    <source>
        <dbReference type="SAM" id="Phobius"/>
    </source>
</evidence>
<keyword evidence="1" id="KW-0812">Transmembrane</keyword>
<comment type="caution">
    <text evidence="2">The sequence shown here is derived from an EMBL/GenBank/DDBJ whole genome shotgun (WGS) entry which is preliminary data.</text>
</comment>
<feature type="transmembrane region" description="Helical" evidence="1">
    <location>
        <begin position="12"/>
        <end position="29"/>
    </location>
</feature>
<reference evidence="2 3" key="1">
    <citation type="submission" date="2017-09" db="EMBL/GenBank/DDBJ databases">
        <title>High-quality draft genome sequence of Butyrivibrio fibrisolvens INBov1, isolated from cow rumen.</title>
        <authorList>
            <person name="Rodriguez Hernaez J."/>
            <person name="Rivarola M."/>
            <person name="Paniego N."/>
            <person name="Cravero S."/>
            <person name="Ceron Cucchi M."/>
            <person name="Martinez M.C."/>
        </authorList>
    </citation>
    <scope>NUCLEOTIDE SEQUENCE [LARGE SCALE GENOMIC DNA]</scope>
    <source>
        <strain evidence="2 3">INBov1</strain>
        <plasmid evidence="3">pinbov266</plasmid>
    </source>
</reference>